<evidence type="ECO:0000256" key="1">
    <source>
        <dbReference type="ARBA" id="ARBA00004430"/>
    </source>
</evidence>
<dbReference type="Proteomes" id="UP001491310">
    <property type="component" value="Unassembled WGS sequence"/>
</dbReference>
<name>A0ABR2YWI4_9CHLO</name>
<dbReference type="InterPro" id="IPR032675">
    <property type="entry name" value="LRR_dom_sf"/>
</dbReference>
<evidence type="ECO:0008006" key="4">
    <source>
        <dbReference type="Google" id="ProtNLM"/>
    </source>
</evidence>
<protein>
    <recommendedName>
        <fullName evidence="4">RNI-like protein</fullName>
    </recommendedName>
</protein>
<comment type="caution">
    <text evidence="2">The sequence shown here is derived from an EMBL/GenBank/DDBJ whole genome shotgun (WGS) entry which is preliminary data.</text>
</comment>
<dbReference type="PANTHER" id="PTHR13318:SF190">
    <property type="entry name" value="PARTNER OF PAIRED, ISOFORM B"/>
    <property type="match status" value="1"/>
</dbReference>
<reference evidence="2 3" key="1">
    <citation type="journal article" date="2024" name="Nat. Commun.">
        <title>Phylogenomics reveals the evolutionary origins of lichenization in chlorophyte algae.</title>
        <authorList>
            <person name="Puginier C."/>
            <person name="Libourel C."/>
            <person name="Otte J."/>
            <person name="Skaloud P."/>
            <person name="Haon M."/>
            <person name="Grisel S."/>
            <person name="Petersen M."/>
            <person name="Berrin J.G."/>
            <person name="Delaux P.M."/>
            <person name="Dal Grande F."/>
            <person name="Keller J."/>
        </authorList>
    </citation>
    <scope>NUCLEOTIDE SEQUENCE [LARGE SCALE GENOMIC DNA]</scope>
    <source>
        <strain evidence="2 3">SAG 216-7</strain>
    </source>
</reference>
<comment type="subcellular location">
    <subcellularLocation>
        <location evidence="1">Cytoplasm</location>
        <location evidence="1">Cytoskeleton</location>
        <location evidence="1">Cilium axoneme</location>
    </subcellularLocation>
</comment>
<sequence length="577" mass="62481">MAAALPDLLKQITDVSCLHVIDNFNPTIWIPTLLGRELPKHHLDELVLPLYPGLALSLQMWIQVQRQHNNWDGLTKLDFSVPDRLEKFNDRWDANIGDLVCLLPNLTIFSAQNSSIGIHTWMALAEGCSGSIKHIDFTGCRWIGALSGEGRPEVYVTALAHMSQLQSLHLGGTQIAGIFEGLGQNTAAKRVAANLQALDISDPEVEGVSPTKLLDTVATLLRTAVSLRSFSATGMKCMAGSELQVLECLGLRGCLGPDAGSEDAELGCNSQPKFSCSLLHLAVGLGFNGAKLCAVIRGSEFLTSLTVGLGAQINDADLEAVSRLCPHLQRLKLRFAMVSDTGVCKVVRACRSLTVLQLMRCSGPFGDELGAAFLSRRPLLLLKELRIVGGAQLLTDQGLAKCISRSIAQLHALELARCPSLTPGALSLIGQHAGTLEILALVHCDSISCAQSGDLTSMVETCKGLRSLTLRHCATKFDAHVLLPHVKDNCRLLRVLCLDACDLTCQAGYKVFASARSASSAPDSTESAESVLERFDFATGEMHTWEWKLQAWLLCGRLQSDFKHLRFTNGDRVVDVR</sequence>
<keyword evidence="3" id="KW-1185">Reference proteome</keyword>
<gene>
    <name evidence="2" type="ORF">WJX75_007231</name>
</gene>
<accession>A0ABR2YWI4</accession>
<dbReference type="SUPFAM" id="SSF52047">
    <property type="entry name" value="RNI-like"/>
    <property type="match status" value="1"/>
</dbReference>
<dbReference type="PANTHER" id="PTHR13318">
    <property type="entry name" value="PARTNER OF PAIRED, ISOFORM B-RELATED"/>
    <property type="match status" value="1"/>
</dbReference>
<evidence type="ECO:0000313" key="3">
    <source>
        <dbReference type="Proteomes" id="UP001491310"/>
    </source>
</evidence>
<proteinExistence type="predicted"/>
<organism evidence="2 3">
    <name type="scientific">Coccomyxa subellipsoidea</name>
    <dbReference type="NCBI Taxonomy" id="248742"/>
    <lineage>
        <taxon>Eukaryota</taxon>
        <taxon>Viridiplantae</taxon>
        <taxon>Chlorophyta</taxon>
        <taxon>core chlorophytes</taxon>
        <taxon>Trebouxiophyceae</taxon>
        <taxon>Trebouxiophyceae incertae sedis</taxon>
        <taxon>Coccomyxaceae</taxon>
        <taxon>Coccomyxa</taxon>
    </lineage>
</organism>
<dbReference type="EMBL" id="JALJOT010000004">
    <property type="protein sequence ID" value="KAK9916011.1"/>
    <property type="molecule type" value="Genomic_DNA"/>
</dbReference>
<evidence type="ECO:0000313" key="2">
    <source>
        <dbReference type="EMBL" id="KAK9916011.1"/>
    </source>
</evidence>
<dbReference type="Gene3D" id="3.80.10.10">
    <property type="entry name" value="Ribonuclease Inhibitor"/>
    <property type="match status" value="1"/>
</dbReference>